<keyword evidence="5" id="KW-0479">Metal-binding</keyword>
<organism evidence="9 10">
    <name type="scientific">Microbaculum marinum</name>
    <dbReference type="NCBI Taxonomy" id="1764581"/>
    <lineage>
        <taxon>Bacteria</taxon>
        <taxon>Pseudomonadati</taxon>
        <taxon>Pseudomonadota</taxon>
        <taxon>Alphaproteobacteria</taxon>
        <taxon>Hyphomicrobiales</taxon>
        <taxon>Tepidamorphaceae</taxon>
        <taxon>Microbaculum</taxon>
    </lineage>
</organism>
<dbReference type="InterPro" id="IPR058240">
    <property type="entry name" value="rSAM_sf"/>
</dbReference>
<sequence length="543" mass="60109">MKLLLVAPRHELRKGEDSPLNAFDASIGGYEMSPSTSIATVAAMVPDGIDVELLNEATQTLPPDSDADVIGITANVSQAQRAIEIADAFRARGKTVVVGGPHVSLLPEMFADHCDSMVVGELEPIAETFFADMAAGTLQRHYAGRAADMRTSPAPRWDLYPHERLVSGVVQSSRGCPFTCNFCDVIQYLGNRQRHKDPGQVIDEIQRLYDLGFSSILIADDNFTANRKVARTLLQAIIDWNGADGRDPVSFQTQMSINMTRHDDMLADCHRAGILTNFVGIETSDPLALEECDKRPNKGFDLISQCEKSVRAGIKIEPAFIVGFDSDTLESFEQQFRFAMALPAGSARVGPLVAPVATPLFDEMREQGRLLEDPSLKSGAPPYFTSNFEPAQMTREELYVGLRWLISRLYHPDSFLIRLEKIVRLLAPPPWADQGPRRGRKPRPLATWLASTVIREAVKLDPSFRGVIDEALASARHRPEIGSSVSEVVIRYLAILVNLSKNGMYDPAWAKMDAPPFDIGFSDDRMARLQAWQPIRIPERIAP</sequence>
<dbReference type="PROSITE" id="PS51918">
    <property type="entry name" value="RADICAL_SAM"/>
    <property type="match status" value="1"/>
</dbReference>
<dbReference type="SFLD" id="SFLDS00029">
    <property type="entry name" value="Radical_SAM"/>
    <property type="match status" value="1"/>
</dbReference>
<dbReference type="GO" id="GO:0005829">
    <property type="term" value="C:cytosol"/>
    <property type="evidence" value="ECO:0007669"/>
    <property type="project" value="TreeGrafter"/>
</dbReference>
<proteinExistence type="predicted"/>
<evidence type="ECO:0000256" key="3">
    <source>
        <dbReference type="ARBA" id="ARBA00022679"/>
    </source>
</evidence>
<keyword evidence="3" id="KW-0808">Transferase</keyword>
<dbReference type="InterPro" id="IPR006638">
    <property type="entry name" value="Elp3/MiaA/NifB-like_rSAM"/>
</dbReference>
<dbReference type="Pfam" id="PF13282">
    <property type="entry name" value="DUF4070"/>
    <property type="match status" value="1"/>
</dbReference>
<comment type="caution">
    <text evidence="9">The sequence shown here is derived from an EMBL/GenBank/DDBJ whole genome shotgun (WGS) entry which is preliminary data.</text>
</comment>
<dbReference type="GO" id="GO:0046872">
    <property type="term" value="F:metal ion binding"/>
    <property type="evidence" value="ECO:0007669"/>
    <property type="project" value="UniProtKB-KW"/>
</dbReference>
<reference evidence="9 10" key="1">
    <citation type="submission" date="2024-02" db="EMBL/GenBank/DDBJ databases">
        <title>Genome analysis and characterization of Microbaculum marinisediminis sp. nov., isolated from marine sediment.</title>
        <authorList>
            <person name="Du Z.-J."/>
            <person name="Ye Y.-Q."/>
            <person name="Zhang Z.-R."/>
            <person name="Yuan S.-M."/>
            <person name="Zhang X.-Y."/>
        </authorList>
    </citation>
    <scope>NUCLEOTIDE SEQUENCE [LARGE SCALE GENOMIC DNA]</scope>
    <source>
        <strain evidence="9 10">SDUM1044001</strain>
    </source>
</reference>
<evidence type="ECO:0000313" key="9">
    <source>
        <dbReference type="EMBL" id="MEJ8574465.1"/>
    </source>
</evidence>
<dbReference type="Gene3D" id="3.40.50.280">
    <property type="entry name" value="Cobalamin-binding domain"/>
    <property type="match status" value="1"/>
</dbReference>
<dbReference type="PANTHER" id="PTHR43409">
    <property type="entry name" value="ANAEROBIC MAGNESIUM-PROTOPORPHYRIN IX MONOMETHYL ESTER CYCLASE-RELATED"/>
    <property type="match status" value="1"/>
</dbReference>
<dbReference type="InterPro" id="IPR051198">
    <property type="entry name" value="BchE-like"/>
</dbReference>
<keyword evidence="2" id="KW-0489">Methyltransferase</keyword>
<name>A0AAW9RRF0_9HYPH</name>
<dbReference type="SUPFAM" id="SSF102114">
    <property type="entry name" value="Radical SAM enzymes"/>
    <property type="match status" value="1"/>
</dbReference>
<evidence type="ECO:0000259" key="8">
    <source>
        <dbReference type="PROSITE" id="PS51918"/>
    </source>
</evidence>
<evidence type="ECO:0000256" key="1">
    <source>
        <dbReference type="ARBA" id="ARBA00001966"/>
    </source>
</evidence>
<dbReference type="InterPro" id="IPR025274">
    <property type="entry name" value="DUF4070"/>
</dbReference>
<dbReference type="GO" id="GO:0003824">
    <property type="term" value="F:catalytic activity"/>
    <property type="evidence" value="ECO:0007669"/>
    <property type="project" value="InterPro"/>
</dbReference>
<keyword evidence="7" id="KW-0411">Iron-sulfur</keyword>
<keyword evidence="10" id="KW-1185">Reference proteome</keyword>
<evidence type="ECO:0000256" key="2">
    <source>
        <dbReference type="ARBA" id="ARBA00022603"/>
    </source>
</evidence>
<comment type="cofactor">
    <cofactor evidence="1">
        <name>[4Fe-4S] cluster</name>
        <dbReference type="ChEBI" id="CHEBI:49883"/>
    </cofactor>
</comment>
<evidence type="ECO:0000256" key="5">
    <source>
        <dbReference type="ARBA" id="ARBA00022723"/>
    </source>
</evidence>
<dbReference type="Gene3D" id="3.80.30.20">
    <property type="entry name" value="tm_1862 like domain"/>
    <property type="match status" value="1"/>
</dbReference>
<evidence type="ECO:0000256" key="7">
    <source>
        <dbReference type="ARBA" id="ARBA00023014"/>
    </source>
</evidence>
<evidence type="ECO:0000313" key="10">
    <source>
        <dbReference type="Proteomes" id="UP001378188"/>
    </source>
</evidence>
<evidence type="ECO:0000256" key="6">
    <source>
        <dbReference type="ARBA" id="ARBA00023004"/>
    </source>
</evidence>
<dbReference type="InterPro" id="IPR007197">
    <property type="entry name" value="rSAM"/>
</dbReference>
<dbReference type="RefSeq" id="WP_340332167.1">
    <property type="nucleotide sequence ID" value="NZ_JAZHOF010000012.1"/>
</dbReference>
<protein>
    <submittedName>
        <fullName evidence="9">Radical SAM protein</fullName>
    </submittedName>
</protein>
<feature type="domain" description="Radical SAM core" evidence="8">
    <location>
        <begin position="162"/>
        <end position="403"/>
    </location>
</feature>
<accession>A0AAW9RRF0</accession>
<dbReference type="PANTHER" id="PTHR43409:SF7">
    <property type="entry name" value="BLL1977 PROTEIN"/>
    <property type="match status" value="1"/>
</dbReference>
<dbReference type="SFLD" id="SFLDG01123">
    <property type="entry name" value="methyltransferase_(Class_B)"/>
    <property type="match status" value="1"/>
</dbReference>
<dbReference type="SFLD" id="SFLDG01082">
    <property type="entry name" value="B12-binding_domain_containing"/>
    <property type="match status" value="1"/>
</dbReference>
<dbReference type="Pfam" id="PF04055">
    <property type="entry name" value="Radical_SAM"/>
    <property type="match status" value="1"/>
</dbReference>
<gene>
    <name evidence="9" type="ORF">V3328_23505</name>
</gene>
<dbReference type="AlphaFoldDB" id="A0AAW9RRF0"/>
<keyword evidence="4" id="KW-0949">S-adenosyl-L-methionine</keyword>
<evidence type="ECO:0000256" key="4">
    <source>
        <dbReference type="ARBA" id="ARBA00022691"/>
    </source>
</evidence>
<dbReference type="InterPro" id="IPR034466">
    <property type="entry name" value="Methyltransferase_Class_B"/>
</dbReference>
<dbReference type="InterPro" id="IPR023404">
    <property type="entry name" value="rSAM_horseshoe"/>
</dbReference>
<dbReference type="SMART" id="SM00729">
    <property type="entry name" value="Elp3"/>
    <property type="match status" value="1"/>
</dbReference>
<dbReference type="Proteomes" id="UP001378188">
    <property type="component" value="Unassembled WGS sequence"/>
</dbReference>
<dbReference type="GO" id="GO:0051539">
    <property type="term" value="F:4 iron, 4 sulfur cluster binding"/>
    <property type="evidence" value="ECO:0007669"/>
    <property type="project" value="UniProtKB-KW"/>
</dbReference>
<keyword evidence="6" id="KW-0408">Iron</keyword>
<dbReference type="EMBL" id="JAZHOF010000012">
    <property type="protein sequence ID" value="MEJ8574465.1"/>
    <property type="molecule type" value="Genomic_DNA"/>
</dbReference>